<dbReference type="InterPro" id="IPR029033">
    <property type="entry name" value="His_PPase_superfam"/>
</dbReference>
<organism evidence="4 5">
    <name type="scientific">Aspergillus cristatus</name>
    <name type="common">Chinese Fuzhuan brick tea-fermentation fungus</name>
    <name type="synonym">Eurotium cristatum</name>
    <dbReference type="NCBI Taxonomy" id="573508"/>
    <lineage>
        <taxon>Eukaryota</taxon>
        <taxon>Fungi</taxon>
        <taxon>Dikarya</taxon>
        <taxon>Ascomycota</taxon>
        <taxon>Pezizomycotina</taxon>
        <taxon>Eurotiomycetes</taxon>
        <taxon>Eurotiomycetidae</taxon>
        <taxon>Eurotiales</taxon>
        <taxon>Aspergillaceae</taxon>
        <taxon>Aspergillus</taxon>
        <taxon>Aspergillus subgen. Aspergillus</taxon>
    </lineage>
</organism>
<keyword evidence="2" id="KW-0539">Nucleus</keyword>
<dbReference type="Gene3D" id="3.40.50.1240">
    <property type="entry name" value="Phosphoglycerate mutase-like"/>
    <property type="match status" value="1"/>
</dbReference>
<keyword evidence="5" id="KW-1185">Reference proteome</keyword>
<dbReference type="GO" id="GO:0003700">
    <property type="term" value="F:DNA-binding transcription factor activity"/>
    <property type="evidence" value="ECO:0007669"/>
    <property type="project" value="TreeGrafter"/>
</dbReference>
<dbReference type="SMART" id="SM00855">
    <property type="entry name" value="PGAM"/>
    <property type="match status" value="1"/>
</dbReference>
<feature type="compositionally biased region" description="Basic residues" evidence="3">
    <location>
        <begin position="740"/>
        <end position="754"/>
    </location>
</feature>
<evidence type="ECO:0000256" key="3">
    <source>
        <dbReference type="SAM" id="MobiDB-lite"/>
    </source>
</evidence>
<dbReference type="SUPFAM" id="SSF53254">
    <property type="entry name" value="Phosphoglycerate mutase-like"/>
    <property type="match status" value="1"/>
</dbReference>
<dbReference type="Pfam" id="PF11951">
    <property type="entry name" value="Fungal_trans_2"/>
    <property type="match status" value="1"/>
</dbReference>
<feature type="region of interest" description="Disordered" evidence="3">
    <location>
        <begin position="920"/>
        <end position="945"/>
    </location>
</feature>
<reference evidence="4 5" key="1">
    <citation type="journal article" date="2016" name="BMC Genomics">
        <title>Comparative genomic and transcriptomic analyses of the Fuzhuan brick tea-fermentation fungus Aspergillus cristatus.</title>
        <authorList>
            <person name="Ge Y."/>
            <person name="Wang Y."/>
            <person name="Liu Y."/>
            <person name="Tan Y."/>
            <person name="Ren X."/>
            <person name="Zhang X."/>
            <person name="Hyde K.D."/>
            <person name="Liu Y."/>
            <person name="Liu Z."/>
        </authorList>
    </citation>
    <scope>NUCLEOTIDE SEQUENCE [LARGE SCALE GENOMIC DNA]</scope>
    <source>
        <strain evidence="4 5">GZAAS20.1005</strain>
    </source>
</reference>
<dbReference type="EMBL" id="JXNT01000005">
    <property type="protein sequence ID" value="ODM19372.1"/>
    <property type="molecule type" value="Genomic_DNA"/>
</dbReference>
<dbReference type="GO" id="GO:0005634">
    <property type="term" value="C:nucleus"/>
    <property type="evidence" value="ECO:0007669"/>
    <property type="project" value="UniProtKB-SubCell"/>
</dbReference>
<dbReference type="CDD" id="cd07040">
    <property type="entry name" value="HP"/>
    <property type="match status" value="1"/>
</dbReference>
<dbReference type="Pfam" id="PF00300">
    <property type="entry name" value="His_Phos_1"/>
    <property type="match status" value="1"/>
</dbReference>
<accession>A0A1E3BEI8</accession>
<dbReference type="VEuPathDB" id="FungiDB:SI65_05990"/>
<evidence type="ECO:0000256" key="1">
    <source>
        <dbReference type="ARBA" id="ARBA00004123"/>
    </source>
</evidence>
<evidence type="ECO:0000313" key="4">
    <source>
        <dbReference type="EMBL" id="ODM19372.1"/>
    </source>
</evidence>
<protein>
    <submittedName>
        <fullName evidence="4">Uncharacterized protein</fullName>
    </submittedName>
</protein>
<comment type="subcellular location">
    <subcellularLocation>
        <location evidence="1">Nucleus</location>
    </subcellularLocation>
</comment>
<dbReference type="Proteomes" id="UP000094569">
    <property type="component" value="Unassembled WGS sequence"/>
</dbReference>
<dbReference type="PANTHER" id="PTHR37534:SF38">
    <property type="entry name" value="ZN(2)-C6 FUNGAL-TYPE DOMAIN-CONTAINING PROTEIN"/>
    <property type="match status" value="1"/>
</dbReference>
<dbReference type="OrthoDB" id="3251668at2759"/>
<comment type="caution">
    <text evidence="4">The sequence shown here is derived from an EMBL/GenBank/DDBJ whole genome shotgun (WGS) entry which is preliminary data.</text>
</comment>
<evidence type="ECO:0000256" key="2">
    <source>
        <dbReference type="ARBA" id="ARBA00023242"/>
    </source>
</evidence>
<dbReference type="GO" id="GO:0000976">
    <property type="term" value="F:transcription cis-regulatory region binding"/>
    <property type="evidence" value="ECO:0007669"/>
    <property type="project" value="TreeGrafter"/>
</dbReference>
<dbReference type="AlphaFoldDB" id="A0A1E3BEI8"/>
<gene>
    <name evidence="4" type="ORF">SI65_05990</name>
</gene>
<dbReference type="PANTHER" id="PTHR37534">
    <property type="entry name" value="TRANSCRIPTIONAL ACTIVATOR PROTEIN UGA3"/>
    <property type="match status" value="1"/>
</dbReference>
<feature type="region of interest" description="Disordered" evidence="3">
    <location>
        <begin position="201"/>
        <end position="221"/>
    </location>
</feature>
<dbReference type="GO" id="GO:0045944">
    <property type="term" value="P:positive regulation of transcription by RNA polymerase II"/>
    <property type="evidence" value="ECO:0007669"/>
    <property type="project" value="TreeGrafter"/>
</dbReference>
<feature type="region of interest" description="Disordered" evidence="3">
    <location>
        <begin position="734"/>
        <end position="762"/>
    </location>
</feature>
<sequence>MAPLIHCVRHAQGFHNLGDENWGMIDPLLTPAGERQCDELRAAFPFHSSVQLVVASPLRRTIYTALHAFVPVFERNRESKLIALPDLQEVSDLPCDSGSDLETLEKEVLENNLPVDLSLVSSGWHVKTRRYAPDDEAIRARARDARRWLKARPEKEIVLVAHGGLLHFLTEDWEDGSVYAGTGWANMEYRSYRYTEEDGNNSTLVETDASRQSRGKFGSRPTRERQKELYDLCRKQWDRDGVQLSAALRESGCFPRNPTDKISQSAFPIRSSAVDIRMDKPLQILFDFVENEEQCPCSSLRGVPHQKIVKNANFVALNVTAVFPDARNAQSVAWNVPATGSKLDGPKELQDVQHQLDIPPSPSNPSLLDPQTPHAPQLLQYFMERVARRLAWIDGPENPWRHVVLPLLDGSETVLSSVLALTAHDMASQYPSGDVWYDKFQRISKTYQNKALGLLAGELSILLLASAIILCNAELLTAQESGWRVHLQAAREVTRAETGRLLLQQQTDRIEEFFLQEFYATSVWAHLTTFHEIDEIVQTPLAGSRDAVFTDLIRIIHQITQAERVKARAELLQLPPPDLIPCVDIHVQLELARRSAVCLGQSIQFWSDHDKRAFEHLVWMYFHASLIYSYQALADPRTCQTLIQRSRNAILTNLHSLSGTGNELFAQNLVWPLFIAGTELRGNRPSQKLIDRHLTNVMRISRTIHLDEGAELSSLNVSLIQTILLDNERHLTGNHIHEQRHSRKRFQRQKKKKPQGSGNLEKSSFTTGILHCNLSASSTSNEVCVREFILSIPCDIPESTQRPSFTISYELVVSATTISGRDLTTRQNLSISRLRIPGPQEVFRYIRTFPETRLRAELILCPQLLSCHGQDRDKHISAQLVLRDVSTAGPRHGELTMVVVKELTWRVDEIEKWNIQQTEAGPANRQKRTIATGGPKGRWPGTRTSAGDIGVADRRIAIPFDITIDSSADALNDFEADHSRATPLLTVKHRLTISIMTGSETKTGSLVDKRDTVCVLGATVPIPLHEYAEESMVSERLEASDAMLPQYDGATGSPPSYSELLQRCI</sequence>
<evidence type="ECO:0000313" key="5">
    <source>
        <dbReference type="Proteomes" id="UP000094569"/>
    </source>
</evidence>
<proteinExistence type="predicted"/>
<dbReference type="InterPro" id="IPR021858">
    <property type="entry name" value="Fun_TF"/>
</dbReference>
<name>A0A1E3BEI8_ASPCR</name>
<dbReference type="InterPro" id="IPR013078">
    <property type="entry name" value="His_Pase_superF_clade-1"/>
</dbReference>